<dbReference type="RefSeq" id="WP_200125738.1">
    <property type="nucleotide sequence ID" value="NZ_CP054705.1"/>
</dbReference>
<dbReference type="KEGG" id="scia:HUG15_21675"/>
<dbReference type="Gene3D" id="3.40.30.10">
    <property type="entry name" value="Glutaredoxin"/>
    <property type="match status" value="1"/>
</dbReference>
<sequence>MTVTVYTQTGCSPCKLFKMWLKHNNISYQEKNITEHETYLQEFRHYGASGIPYTIIHQQDEERAYVGATPKLKKALKQMSHSLS</sequence>
<accession>A0A7T7CDG0</accession>
<organism evidence="2 3">
    <name type="scientific">Salicibibacter cibarius</name>
    <dbReference type="NCBI Taxonomy" id="2743000"/>
    <lineage>
        <taxon>Bacteria</taxon>
        <taxon>Bacillati</taxon>
        <taxon>Bacillota</taxon>
        <taxon>Bacilli</taxon>
        <taxon>Bacillales</taxon>
        <taxon>Bacillaceae</taxon>
        <taxon>Salicibibacter</taxon>
    </lineage>
</organism>
<dbReference type="PROSITE" id="PS51354">
    <property type="entry name" value="GLUTAREDOXIN_2"/>
    <property type="match status" value="1"/>
</dbReference>
<evidence type="ECO:0000313" key="3">
    <source>
        <dbReference type="Proteomes" id="UP000595823"/>
    </source>
</evidence>
<name>A0A7T7CDG0_9BACI</name>
<gene>
    <name evidence="2" type="ORF">HUG15_21675</name>
</gene>
<protein>
    <submittedName>
        <fullName evidence="2">Glutaredoxin family protein</fullName>
    </submittedName>
</protein>
<evidence type="ECO:0000259" key="1">
    <source>
        <dbReference type="Pfam" id="PF00462"/>
    </source>
</evidence>
<evidence type="ECO:0000313" key="2">
    <source>
        <dbReference type="EMBL" id="QQK77930.1"/>
    </source>
</evidence>
<dbReference type="Proteomes" id="UP000595823">
    <property type="component" value="Chromosome"/>
</dbReference>
<dbReference type="SUPFAM" id="SSF52833">
    <property type="entry name" value="Thioredoxin-like"/>
    <property type="match status" value="1"/>
</dbReference>
<dbReference type="AlphaFoldDB" id="A0A7T7CDG0"/>
<dbReference type="CDD" id="cd02976">
    <property type="entry name" value="NrdH"/>
    <property type="match status" value="1"/>
</dbReference>
<dbReference type="InterPro" id="IPR036249">
    <property type="entry name" value="Thioredoxin-like_sf"/>
</dbReference>
<feature type="domain" description="Glutaredoxin" evidence="1">
    <location>
        <begin position="3"/>
        <end position="56"/>
    </location>
</feature>
<dbReference type="InterPro" id="IPR002109">
    <property type="entry name" value="Glutaredoxin"/>
</dbReference>
<dbReference type="EMBL" id="CP054705">
    <property type="protein sequence ID" value="QQK77930.1"/>
    <property type="molecule type" value="Genomic_DNA"/>
</dbReference>
<keyword evidence="3" id="KW-1185">Reference proteome</keyword>
<proteinExistence type="predicted"/>
<dbReference type="Pfam" id="PF00462">
    <property type="entry name" value="Glutaredoxin"/>
    <property type="match status" value="1"/>
</dbReference>
<reference evidence="2 3" key="1">
    <citation type="submission" date="2020-06" db="EMBL/GenBank/DDBJ databases">
        <title>Genomic analysis of Salicibibacter sp. NKC5-3.</title>
        <authorList>
            <person name="Oh Y.J."/>
        </authorList>
    </citation>
    <scope>NUCLEOTIDE SEQUENCE [LARGE SCALE GENOMIC DNA]</scope>
    <source>
        <strain evidence="2 3">NKC5-3</strain>
    </source>
</reference>